<comment type="cofactor">
    <cofactor evidence="1 14">
        <name>heme</name>
        <dbReference type="ChEBI" id="CHEBI:30413"/>
    </cofactor>
</comment>
<name>A0A8J5JSB5_HOMAM</name>
<comment type="function">
    <text evidence="2">May be involved in the metabolism of insect hormones and in the breakdown of synthetic insecticides.</text>
</comment>
<evidence type="ECO:0000256" key="15">
    <source>
        <dbReference type="RuleBase" id="RU000461"/>
    </source>
</evidence>
<evidence type="ECO:0000256" key="4">
    <source>
        <dbReference type="ARBA" id="ARBA00004406"/>
    </source>
</evidence>
<evidence type="ECO:0000256" key="5">
    <source>
        <dbReference type="ARBA" id="ARBA00010617"/>
    </source>
</evidence>
<dbReference type="GO" id="GO:0016712">
    <property type="term" value="F:oxidoreductase activity, acting on paired donors, with incorporation or reduction of molecular oxygen, reduced flavin or flavoprotein as one donor, and incorporation of one atom of oxygen"/>
    <property type="evidence" value="ECO:0007669"/>
    <property type="project" value="TreeGrafter"/>
</dbReference>
<dbReference type="Proteomes" id="UP000747542">
    <property type="component" value="Unassembled WGS sequence"/>
</dbReference>
<dbReference type="PRINTS" id="PR00385">
    <property type="entry name" value="P450"/>
</dbReference>
<dbReference type="GO" id="GO:0005506">
    <property type="term" value="F:iron ion binding"/>
    <property type="evidence" value="ECO:0007669"/>
    <property type="project" value="InterPro"/>
</dbReference>
<evidence type="ECO:0000256" key="1">
    <source>
        <dbReference type="ARBA" id="ARBA00001971"/>
    </source>
</evidence>
<evidence type="ECO:0000256" key="8">
    <source>
        <dbReference type="ARBA" id="ARBA00022824"/>
    </source>
</evidence>
<evidence type="ECO:0000313" key="17">
    <source>
        <dbReference type="Proteomes" id="UP000747542"/>
    </source>
</evidence>
<dbReference type="InterPro" id="IPR050182">
    <property type="entry name" value="Cytochrome_P450_fam2"/>
</dbReference>
<evidence type="ECO:0000256" key="3">
    <source>
        <dbReference type="ARBA" id="ARBA00004174"/>
    </source>
</evidence>
<evidence type="ECO:0000256" key="2">
    <source>
        <dbReference type="ARBA" id="ARBA00003690"/>
    </source>
</evidence>
<keyword evidence="9" id="KW-0492">Microsome</keyword>
<evidence type="ECO:0000256" key="12">
    <source>
        <dbReference type="ARBA" id="ARBA00023033"/>
    </source>
</evidence>
<dbReference type="InterPro" id="IPR036396">
    <property type="entry name" value="Cyt_P450_sf"/>
</dbReference>
<dbReference type="SUPFAM" id="SSF48264">
    <property type="entry name" value="Cytochrome P450"/>
    <property type="match status" value="1"/>
</dbReference>
<keyword evidence="12 15" id="KW-0503">Monooxygenase</keyword>
<evidence type="ECO:0000256" key="14">
    <source>
        <dbReference type="PIRSR" id="PIRSR602401-1"/>
    </source>
</evidence>
<comment type="caution">
    <text evidence="16">The sequence shown here is derived from an EMBL/GenBank/DDBJ whole genome shotgun (WGS) entry which is preliminary data.</text>
</comment>
<dbReference type="FunFam" id="1.10.630.10:FF:000238">
    <property type="entry name" value="Cytochrome P450 2A6"/>
    <property type="match status" value="1"/>
</dbReference>
<sequence>MDRSIFGVRARMRDIFNQLNNELGAISIIGSLENRGTHDAFWSLTQTLTLNRSKLSECWDGEQGKGEVPEATASVGSDVGGGPRRYPIIGTIPVTTAKQVEELRQKYGDIIRVNADSVCATSCGYEGRYESRTLCRMLDRGVEGQEGRLQQLFGVIGRTSWRLSSKCLIPLAQKEKRQTILTNLAHGAKGVIFRSGPSWLTLRRFFLRHLRDMGMGKTRMDDVILTEAQELVDDIRNYTEKPTHFPPPSLKIAILNVIWQLVASRRYNIHDEEISEFAGFISSFQDDLAIMVLFDIFPWLNYLPSAIRRRLVNEDKLDCGVKKANKLMKEIIEDHKSSLEPSSPRDVIDEYLLEMEAQQDNPDSVFTELDLRKGIFDLFAAGFDTASNMILWVCLHMADKPHVQQRIQQEMDEVVPLDTLPSHQHRSQLPYLDATLHEVHRVASLASTGVPHCAAQDMYLGGYLIPRGTMVSGSIASCHSDPQYWDHPEEFRPERFLDESGKLNVPKDGFLPFGVGKRRCLGEALAKMELFSFSAALLQNFTFSPLENSKVDLDYRPLPNQQFPKPQDLVITVRNVGGVSGAGNCLAALGGAVIASGNAGGAGGCRWCW</sequence>
<dbReference type="InterPro" id="IPR001128">
    <property type="entry name" value="Cyt_P450"/>
</dbReference>
<evidence type="ECO:0000256" key="10">
    <source>
        <dbReference type="ARBA" id="ARBA00023002"/>
    </source>
</evidence>
<organism evidence="16 17">
    <name type="scientific">Homarus americanus</name>
    <name type="common">American lobster</name>
    <dbReference type="NCBI Taxonomy" id="6706"/>
    <lineage>
        <taxon>Eukaryota</taxon>
        <taxon>Metazoa</taxon>
        <taxon>Ecdysozoa</taxon>
        <taxon>Arthropoda</taxon>
        <taxon>Crustacea</taxon>
        <taxon>Multicrustacea</taxon>
        <taxon>Malacostraca</taxon>
        <taxon>Eumalacostraca</taxon>
        <taxon>Eucarida</taxon>
        <taxon>Decapoda</taxon>
        <taxon>Pleocyemata</taxon>
        <taxon>Astacidea</taxon>
        <taxon>Nephropoidea</taxon>
        <taxon>Nephropidae</taxon>
        <taxon>Homarus</taxon>
    </lineage>
</organism>
<dbReference type="GO" id="GO:0005789">
    <property type="term" value="C:endoplasmic reticulum membrane"/>
    <property type="evidence" value="ECO:0007669"/>
    <property type="project" value="UniProtKB-SubCell"/>
</dbReference>
<dbReference type="InterPro" id="IPR017972">
    <property type="entry name" value="Cyt_P450_CS"/>
</dbReference>
<reference evidence="16" key="1">
    <citation type="journal article" date="2021" name="Sci. Adv.">
        <title>The American lobster genome reveals insights on longevity, neural, and immune adaptations.</title>
        <authorList>
            <person name="Polinski J.M."/>
            <person name="Zimin A.V."/>
            <person name="Clark K.F."/>
            <person name="Kohn A.B."/>
            <person name="Sadowski N."/>
            <person name="Timp W."/>
            <person name="Ptitsyn A."/>
            <person name="Khanna P."/>
            <person name="Romanova D.Y."/>
            <person name="Williams P."/>
            <person name="Greenwood S.J."/>
            <person name="Moroz L.L."/>
            <person name="Walt D.R."/>
            <person name="Bodnar A.G."/>
        </authorList>
    </citation>
    <scope>NUCLEOTIDE SEQUENCE</scope>
    <source>
        <strain evidence="16">GMGI-L3</strain>
    </source>
</reference>
<feature type="binding site" description="axial binding residue" evidence="14">
    <location>
        <position position="520"/>
    </location>
    <ligand>
        <name>heme</name>
        <dbReference type="ChEBI" id="CHEBI:30413"/>
    </ligand>
    <ligandPart>
        <name>Fe</name>
        <dbReference type="ChEBI" id="CHEBI:18248"/>
    </ligandPart>
</feature>
<keyword evidence="13" id="KW-0472">Membrane</keyword>
<keyword evidence="11 14" id="KW-0408">Iron</keyword>
<evidence type="ECO:0000256" key="7">
    <source>
        <dbReference type="ARBA" id="ARBA00022723"/>
    </source>
</evidence>
<accession>A0A8J5JSB5</accession>
<dbReference type="GO" id="GO:0020037">
    <property type="term" value="F:heme binding"/>
    <property type="evidence" value="ECO:0007669"/>
    <property type="project" value="InterPro"/>
</dbReference>
<keyword evidence="7 14" id="KW-0479">Metal-binding</keyword>
<protein>
    <submittedName>
        <fullName evidence="16">Cytochrome P450 2L1-like 2</fullName>
    </submittedName>
</protein>
<evidence type="ECO:0000256" key="13">
    <source>
        <dbReference type="ARBA" id="ARBA00023136"/>
    </source>
</evidence>
<evidence type="ECO:0000256" key="6">
    <source>
        <dbReference type="ARBA" id="ARBA00022617"/>
    </source>
</evidence>
<dbReference type="PANTHER" id="PTHR24300">
    <property type="entry name" value="CYTOCHROME P450 508A4-RELATED"/>
    <property type="match status" value="1"/>
</dbReference>
<keyword evidence="8" id="KW-0256">Endoplasmic reticulum</keyword>
<dbReference type="GO" id="GO:0008395">
    <property type="term" value="F:steroid hydroxylase activity"/>
    <property type="evidence" value="ECO:0007669"/>
    <property type="project" value="TreeGrafter"/>
</dbReference>
<keyword evidence="17" id="KW-1185">Reference proteome</keyword>
<dbReference type="GO" id="GO:0006805">
    <property type="term" value="P:xenobiotic metabolic process"/>
    <property type="evidence" value="ECO:0007669"/>
    <property type="project" value="TreeGrafter"/>
</dbReference>
<dbReference type="GO" id="GO:0006082">
    <property type="term" value="P:organic acid metabolic process"/>
    <property type="evidence" value="ECO:0007669"/>
    <property type="project" value="TreeGrafter"/>
</dbReference>
<proteinExistence type="inferred from homology"/>
<dbReference type="Gene3D" id="1.10.630.10">
    <property type="entry name" value="Cytochrome P450"/>
    <property type="match status" value="1"/>
</dbReference>
<dbReference type="InterPro" id="IPR002401">
    <property type="entry name" value="Cyt_P450_E_grp-I"/>
</dbReference>
<evidence type="ECO:0000313" key="16">
    <source>
        <dbReference type="EMBL" id="KAG7160900.1"/>
    </source>
</evidence>
<gene>
    <name evidence="16" type="primary">Cyp2L1-L 2</name>
    <name evidence="16" type="ORF">Hamer_G007674</name>
</gene>
<keyword evidence="10 15" id="KW-0560">Oxidoreductase</keyword>
<dbReference type="EMBL" id="JAHLQT010030594">
    <property type="protein sequence ID" value="KAG7160900.1"/>
    <property type="molecule type" value="Genomic_DNA"/>
</dbReference>
<dbReference type="PRINTS" id="PR00463">
    <property type="entry name" value="EP450I"/>
</dbReference>
<dbReference type="AlphaFoldDB" id="A0A8J5JSB5"/>
<dbReference type="PANTHER" id="PTHR24300:SF397">
    <property type="entry name" value="CYTOCHROME P450 2U1"/>
    <property type="match status" value="1"/>
</dbReference>
<evidence type="ECO:0000256" key="11">
    <source>
        <dbReference type="ARBA" id="ARBA00023004"/>
    </source>
</evidence>
<dbReference type="PROSITE" id="PS00086">
    <property type="entry name" value="CYTOCHROME_P450"/>
    <property type="match status" value="1"/>
</dbReference>
<keyword evidence="6 14" id="KW-0349">Heme</keyword>
<comment type="subcellular location">
    <subcellularLocation>
        <location evidence="4">Endoplasmic reticulum membrane</location>
        <topology evidence="4">Peripheral membrane protein</topology>
    </subcellularLocation>
    <subcellularLocation>
        <location evidence="3">Microsome membrane</location>
        <topology evidence="3">Peripheral membrane protein</topology>
    </subcellularLocation>
</comment>
<dbReference type="Pfam" id="PF00067">
    <property type="entry name" value="p450"/>
    <property type="match status" value="1"/>
</dbReference>
<comment type="similarity">
    <text evidence="5 15">Belongs to the cytochrome P450 family.</text>
</comment>
<evidence type="ECO:0000256" key="9">
    <source>
        <dbReference type="ARBA" id="ARBA00022848"/>
    </source>
</evidence>